<dbReference type="AlphaFoldDB" id="A0A0V1HR88"/>
<name>A0A0V1HR88_9BILA</name>
<dbReference type="OrthoDB" id="5930733at2759"/>
<proteinExistence type="predicted"/>
<dbReference type="Proteomes" id="UP000055024">
    <property type="component" value="Unassembled WGS sequence"/>
</dbReference>
<reference evidence="1 2" key="1">
    <citation type="submission" date="2015-01" db="EMBL/GenBank/DDBJ databases">
        <title>Evolution of Trichinella species and genotypes.</title>
        <authorList>
            <person name="Korhonen P.K."/>
            <person name="Edoardo P."/>
            <person name="Giuseppe L.R."/>
            <person name="Gasser R.B."/>
        </authorList>
    </citation>
    <scope>NUCLEOTIDE SEQUENCE [LARGE SCALE GENOMIC DNA]</scope>
    <source>
        <strain evidence="1">ISS1029</strain>
    </source>
</reference>
<keyword evidence="2" id="KW-1185">Reference proteome</keyword>
<sequence>MRRRIRFRLQNGNCPAWHEGPHIRRSPTFLLFPVFYDQGSIQRGTSGPVANFASAAHGMNTERAVEIGRAFEFQYNAQMAEQNTNNLYVEKWVPVFNRQFTELVARIGRLEIST</sequence>
<protein>
    <submittedName>
        <fullName evidence="1">Uncharacterized protein</fullName>
    </submittedName>
</protein>
<comment type="caution">
    <text evidence="1">The sequence shown here is derived from an EMBL/GenBank/DDBJ whole genome shotgun (WGS) entry which is preliminary data.</text>
</comment>
<accession>A0A0V1HR88</accession>
<evidence type="ECO:0000313" key="1">
    <source>
        <dbReference type="EMBL" id="KRZ13304.1"/>
    </source>
</evidence>
<gene>
    <name evidence="1" type="ORF">T11_9802</name>
</gene>
<organism evidence="1 2">
    <name type="scientific">Trichinella zimbabwensis</name>
    <dbReference type="NCBI Taxonomy" id="268475"/>
    <lineage>
        <taxon>Eukaryota</taxon>
        <taxon>Metazoa</taxon>
        <taxon>Ecdysozoa</taxon>
        <taxon>Nematoda</taxon>
        <taxon>Enoplea</taxon>
        <taxon>Dorylaimia</taxon>
        <taxon>Trichinellida</taxon>
        <taxon>Trichinellidae</taxon>
        <taxon>Trichinella</taxon>
    </lineage>
</organism>
<dbReference type="EMBL" id="JYDP01000033">
    <property type="protein sequence ID" value="KRZ13304.1"/>
    <property type="molecule type" value="Genomic_DNA"/>
</dbReference>
<evidence type="ECO:0000313" key="2">
    <source>
        <dbReference type="Proteomes" id="UP000055024"/>
    </source>
</evidence>